<dbReference type="GO" id="GO:0006633">
    <property type="term" value="P:fatty acid biosynthetic process"/>
    <property type="evidence" value="ECO:0007669"/>
    <property type="project" value="TreeGrafter"/>
</dbReference>
<evidence type="ECO:0000256" key="2">
    <source>
        <dbReference type="ARBA" id="ARBA00023002"/>
    </source>
</evidence>
<dbReference type="RefSeq" id="WP_152946205.1">
    <property type="nucleotide sequence ID" value="NZ_WHYR01000019.1"/>
</dbReference>
<dbReference type="PRINTS" id="PR00081">
    <property type="entry name" value="GDHRDH"/>
</dbReference>
<dbReference type="PANTHER" id="PTHR42760:SF133">
    <property type="entry name" value="3-OXOACYL-[ACYL-CARRIER-PROTEIN] REDUCTASE"/>
    <property type="match status" value="1"/>
</dbReference>
<dbReference type="InterPro" id="IPR002347">
    <property type="entry name" value="SDR_fam"/>
</dbReference>
<dbReference type="GO" id="GO:0008206">
    <property type="term" value="P:bile acid metabolic process"/>
    <property type="evidence" value="ECO:0007669"/>
    <property type="project" value="UniProtKB-ARBA"/>
</dbReference>
<accession>A0A6N7IQI0</accession>
<comment type="caution">
    <text evidence="3">The sequence shown here is derived from an EMBL/GenBank/DDBJ whole genome shotgun (WGS) entry which is preliminary data.</text>
</comment>
<dbReference type="Pfam" id="PF13561">
    <property type="entry name" value="adh_short_C2"/>
    <property type="match status" value="1"/>
</dbReference>
<dbReference type="Proteomes" id="UP000441717">
    <property type="component" value="Unassembled WGS sequence"/>
</dbReference>
<dbReference type="EC" id="1.1.1.47" evidence="3"/>
<name>A0A6N7IQI0_9FIRM</name>
<dbReference type="AlphaFoldDB" id="A0A6N7IQI0"/>
<dbReference type="GO" id="GO:0048038">
    <property type="term" value="F:quinone binding"/>
    <property type="evidence" value="ECO:0007669"/>
    <property type="project" value="TreeGrafter"/>
</dbReference>
<evidence type="ECO:0000256" key="1">
    <source>
        <dbReference type="ARBA" id="ARBA00006484"/>
    </source>
</evidence>
<evidence type="ECO:0000313" key="3">
    <source>
        <dbReference type="EMBL" id="MQL52284.1"/>
    </source>
</evidence>
<protein>
    <submittedName>
        <fullName evidence="3">Glucose 1-dehydrogenase</fullName>
        <ecNumber evidence="3">1.1.1.47</ecNumber>
    </submittedName>
</protein>
<keyword evidence="2 3" id="KW-0560">Oxidoreductase</keyword>
<organism evidence="3 4">
    <name type="scientific">Desulfofundulus thermobenzoicus</name>
    <dbReference type="NCBI Taxonomy" id="29376"/>
    <lineage>
        <taxon>Bacteria</taxon>
        <taxon>Bacillati</taxon>
        <taxon>Bacillota</taxon>
        <taxon>Clostridia</taxon>
        <taxon>Eubacteriales</taxon>
        <taxon>Peptococcaceae</taxon>
        <taxon>Desulfofundulus</taxon>
    </lineage>
</organism>
<dbReference type="InterPro" id="IPR036291">
    <property type="entry name" value="NAD(P)-bd_dom_sf"/>
</dbReference>
<dbReference type="FunFam" id="3.40.50.720:FF:000084">
    <property type="entry name" value="Short-chain dehydrogenase reductase"/>
    <property type="match status" value="1"/>
</dbReference>
<dbReference type="PRINTS" id="PR00080">
    <property type="entry name" value="SDRFAMILY"/>
</dbReference>
<gene>
    <name evidence="3" type="ORF">GFC01_08375</name>
</gene>
<proteinExistence type="inferred from homology"/>
<dbReference type="EMBL" id="WHYR01000019">
    <property type="protein sequence ID" value="MQL52284.1"/>
    <property type="molecule type" value="Genomic_DNA"/>
</dbReference>
<sequence>MQGSLTQWFGLEGRVALVTGAGRGLGAGYASALAAAGAFVVCVGRRIDSLEKTVAQIHRDGGRATAFPADVTRPALMREIIDRVVKDYGSLDILVNNAGTEIAKGIQEVAEKDYDTIMGTNLKGLYFTAQAAANHMIRRRRGKIINIGSLASQIGIAGSTVYSASKGGVLQFTRALAVELAPYNIQVNAIGPGYFRTEMTEPFFQDPEHRQWIEQRIPMGRVGTAADLAATVVFLAGPGADYITGQIIYVDGGWLAS</sequence>
<dbReference type="InterPro" id="IPR020904">
    <property type="entry name" value="Sc_DH/Rdtase_CS"/>
</dbReference>
<dbReference type="PROSITE" id="PS00061">
    <property type="entry name" value="ADH_SHORT"/>
    <property type="match status" value="1"/>
</dbReference>
<dbReference type="SUPFAM" id="SSF51735">
    <property type="entry name" value="NAD(P)-binding Rossmann-fold domains"/>
    <property type="match status" value="1"/>
</dbReference>
<keyword evidence="4" id="KW-1185">Reference proteome</keyword>
<dbReference type="PANTHER" id="PTHR42760">
    <property type="entry name" value="SHORT-CHAIN DEHYDROGENASES/REDUCTASES FAMILY MEMBER"/>
    <property type="match status" value="1"/>
</dbReference>
<reference evidence="3 4" key="1">
    <citation type="submission" date="2019-10" db="EMBL/GenBank/DDBJ databases">
        <title>Comparative genomics of sulfur disproportionating microorganisms.</title>
        <authorList>
            <person name="Ward L.M."/>
            <person name="Bertran E."/>
            <person name="Johnston D."/>
        </authorList>
    </citation>
    <scope>NUCLEOTIDE SEQUENCE [LARGE SCALE GENOMIC DNA]</scope>
    <source>
        <strain evidence="3 4">DSM 14055</strain>
    </source>
</reference>
<comment type="similarity">
    <text evidence="1">Belongs to the short-chain dehydrogenases/reductases (SDR) family.</text>
</comment>
<dbReference type="OrthoDB" id="9803333at2"/>
<dbReference type="GO" id="GO:0047936">
    <property type="term" value="F:glucose 1-dehydrogenase [NAD(P)+] activity"/>
    <property type="evidence" value="ECO:0007669"/>
    <property type="project" value="UniProtKB-EC"/>
</dbReference>
<evidence type="ECO:0000313" key="4">
    <source>
        <dbReference type="Proteomes" id="UP000441717"/>
    </source>
</evidence>
<dbReference type="NCBIfam" id="NF005559">
    <property type="entry name" value="PRK07231.1"/>
    <property type="match status" value="1"/>
</dbReference>
<dbReference type="Gene3D" id="3.40.50.720">
    <property type="entry name" value="NAD(P)-binding Rossmann-like Domain"/>
    <property type="match status" value="1"/>
</dbReference>